<keyword evidence="3" id="KW-1185">Reference proteome</keyword>
<name>A0A1E7KLN9_9ACTN</name>
<evidence type="ECO:0000259" key="1">
    <source>
        <dbReference type="Pfam" id="PF17765"/>
    </source>
</evidence>
<accession>A0A1E7KLN9</accession>
<protein>
    <recommendedName>
        <fullName evidence="1">MmyB-like transcription regulator ligand binding domain-containing protein</fullName>
    </recommendedName>
</protein>
<evidence type="ECO:0000313" key="2">
    <source>
        <dbReference type="EMBL" id="OEV04865.1"/>
    </source>
</evidence>
<feature type="non-terminal residue" evidence="2">
    <location>
        <position position="1"/>
    </location>
</feature>
<dbReference type="PANTHER" id="PTHR35010">
    <property type="entry name" value="BLL4672 PROTEIN-RELATED"/>
    <property type="match status" value="1"/>
</dbReference>
<gene>
    <name evidence="2" type="ORF">AN216_05440</name>
</gene>
<evidence type="ECO:0000313" key="3">
    <source>
        <dbReference type="Proteomes" id="UP000176101"/>
    </source>
</evidence>
<dbReference type="EMBL" id="LJGU01000110">
    <property type="protein sequence ID" value="OEV04865.1"/>
    <property type="molecule type" value="Genomic_DNA"/>
</dbReference>
<reference evidence="2 3" key="1">
    <citation type="journal article" date="2016" name="Front. Microbiol.">
        <title>Comparative Genomics Analysis of Streptomyces Species Reveals Their Adaptation to the Marine Environment and Their Diversity at the Genomic Level.</title>
        <authorList>
            <person name="Tian X."/>
            <person name="Zhang Z."/>
            <person name="Yang T."/>
            <person name="Chen M."/>
            <person name="Li J."/>
            <person name="Chen F."/>
            <person name="Yang J."/>
            <person name="Li W."/>
            <person name="Zhang B."/>
            <person name="Zhang Z."/>
            <person name="Wu J."/>
            <person name="Zhang C."/>
            <person name="Long L."/>
            <person name="Xiao J."/>
        </authorList>
    </citation>
    <scope>NUCLEOTIDE SEQUENCE [LARGE SCALE GENOMIC DNA]</scope>
    <source>
        <strain evidence="2 3">SCSIO 02100</strain>
    </source>
</reference>
<dbReference type="PANTHER" id="PTHR35010:SF2">
    <property type="entry name" value="BLL4672 PROTEIN"/>
    <property type="match status" value="1"/>
</dbReference>
<dbReference type="Proteomes" id="UP000176101">
    <property type="component" value="Unassembled WGS sequence"/>
</dbReference>
<proteinExistence type="predicted"/>
<organism evidence="2 3">
    <name type="scientific">Streptomyces oceani</name>
    <dbReference type="NCBI Taxonomy" id="1075402"/>
    <lineage>
        <taxon>Bacteria</taxon>
        <taxon>Bacillati</taxon>
        <taxon>Actinomycetota</taxon>
        <taxon>Actinomycetes</taxon>
        <taxon>Kitasatosporales</taxon>
        <taxon>Streptomycetaceae</taxon>
        <taxon>Streptomyces</taxon>
    </lineage>
</organism>
<sequence>AWNALAAALIADFGRLAPRERNVLRLAFGRTDRAAAVTAAVTVTSCGSGPEDTARFLRQAVAELREAWVRYPADPDIPALIDWLLVQDDGFAGAWREHHVRAEPALWKCFEHPGVGRVELDGQTLRVPEHDQRLVIYSAEPGGMAHRALRRLADR</sequence>
<dbReference type="Pfam" id="PF17765">
    <property type="entry name" value="MLTR_LBD"/>
    <property type="match status" value="1"/>
</dbReference>
<comment type="caution">
    <text evidence="2">The sequence shown here is derived from an EMBL/GenBank/DDBJ whole genome shotgun (WGS) entry which is preliminary data.</text>
</comment>
<dbReference type="STRING" id="1075402.AN216_05440"/>
<dbReference type="AlphaFoldDB" id="A0A1E7KLN9"/>
<dbReference type="InterPro" id="IPR041413">
    <property type="entry name" value="MLTR_LBD"/>
</dbReference>
<dbReference type="Gene3D" id="3.30.450.180">
    <property type="match status" value="1"/>
</dbReference>
<feature type="domain" description="MmyB-like transcription regulator ligand binding" evidence="1">
    <location>
        <begin position="1"/>
        <end position="152"/>
    </location>
</feature>